<protein>
    <submittedName>
        <fullName evidence="3">Uncharacterized protein LOC117564518</fullName>
    </submittedName>
</protein>
<accession>A0A6P8WIY0</accession>
<dbReference type="GeneID" id="117564518"/>
<proteinExistence type="predicted"/>
<reference evidence="3" key="1">
    <citation type="submission" date="2025-08" db="UniProtKB">
        <authorList>
            <consortium name="RefSeq"/>
        </authorList>
    </citation>
    <scope>IDENTIFICATION</scope>
    <source>
        <strain evidence="3">15112-1751.03</strain>
        <tissue evidence="3">Whole Adult</tissue>
    </source>
</reference>
<dbReference type="InterPro" id="IPR011009">
    <property type="entry name" value="Kinase-like_dom_sf"/>
</dbReference>
<dbReference type="Proteomes" id="UP000515160">
    <property type="component" value="Chromosome 2L"/>
</dbReference>
<keyword evidence="2" id="KW-1185">Reference proteome</keyword>
<name>A0A6P8WIY0_DROAB</name>
<dbReference type="RefSeq" id="XP_034099228.2">
    <property type="nucleotide sequence ID" value="XM_034243337.2"/>
</dbReference>
<dbReference type="SMART" id="SM00587">
    <property type="entry name" value="CHK"/>
    <property type="match status" value="1"/>
</dbReference>
<feature type="domain" description="CHK kinase-like" evidence="1">
    <location>
        <begin position="141"/>
        <end position="337"/>
    </location>
</feature>
<dbReference type="Gene3D" id="3.90.1200.10">
    <property type="match status" value="1"/>
</dbReference>
<dbReference type="PANTHER" id="PTHR11012:SF56">
    <property type="entry name" value="CHK KINASE-LIKE DOMAIN-CONTAINING PROTEIN-RELATED"/>
    <property type="match status" value="1"/>
</dbReference>
<dbReference type="PANTHER" id="PTHR11012">
    <property type="entry name" value="PROTEIN KINASE-LIKE DOMAIN-CONTAINING"/>
    <property type="match status" value="1"/>
</dbReference>
<dbReference type="AlphaFoldDB" id="A0A6P8WIY0"/>
<dbReference type="Pfam" id="PF02958">
    <property type="entry name" value="EcKL"/>
    <property type="match status" value="1"/>
</dbReference>
<evidence type="ECO:0000313" key="3">
    <source>
        <dbReference type="RefSeq" id="XP_034099228.2"/>
    </source>
</evidence>
<dbReference type="InterPro" id="IPR015897">
    <property type="entry name" value="CHK_kinase-like"/>
</dbReference>
<evidence type="ECO:0000313" key="2">
    <source>
        <dbReference type="Proteomes" id="UP000515160"/>
    </source>
</evidence>
<sequence length="424" mass="49207">MCSIVYDQELQAAPPRHLDAPFFEEVVETALRTARIQLLGIHCSLGSSTGENYCSQIYRVRIKYRWDNNGKKASQQEHQMSVIVKSIPRIESVEFIEDLQVYLKEKITYYEVLPRLELLMQCKRRFGPKLYQCLKLPENTLVFEDLSQLDYVMASREAGLNEEHCRLVMERLAEFHAASMALATLDPQIFEAFGDGMLSPHGLAKDDGLLLRFFSGNAKQLHKVVNSWPGFERIASKIDKYLQQQRAHLVRAQAPLEKEIKVLNHGDLWVNNMLFKYDRVQQPQDVIFIDFQLSIWGSPGIDLNYFFYTSLSLDILKHKRPQLLKVYHNRLKETLLQLDMNVPVPSYEQLLNEVQRRESYGFFAAYGILPTVSQSKAQTADNNLENFKDADFAQRKVEQQFESPRVVETMRYALPHFERAGVFD</sequence>
<dbReference type="OrthoDB" id="8250698at2759"/>
<gene>
    <name evidence="3" type="primary">LOC117564518</name>
</gene>
<dbReference type="InterPro" id="IPR004119">
    <property type="entry name" value="EcKL"/>
</dbReference>
<evidence type="ECO:0000259" key="1">
    <source>
        <dbReference type="SMART" id="SM00587"/>
    </source>
</evidence>
<dbReference type="SUPFAM" id="SSF56112">
    <property type="entry name" value="Protein kinase-like (PK-like)"/>
    <property type="match status" value="1"/>
</dbReference>
<organism evidence="2 3">
    <name type="scientific">Drosophila albomicans</name>
    <name type="common">Fruit fly</name>
    <dbReference type="NCBI Taxonomy" id="7291"/>
    <lineage>
        <taxon>Eukaryota</taxon>
        <taxon>Metazoa</taxon>
        <taxon>Ecdysozoa</taxon>
        <taxon>Arthropoda</taxon>
        <taxon>Hexapoda</taxon>
        <taxon>Insecta</taxon>
        <taxon>Pterygota</taxon>
        <taxon>Neoptera</taxon>
        <taxon>Endopterygota</taxon>
        <taxon>Diptera</taxon>
        <taxon>Brachycera</taxon>
        <taxon>Muscomorpha</taxon>
        <taxon>Ephydroidea</taxon>
        <taxon>Drosophilidae</taxon>
        <taxon>Drosophila</taxon>
    </lineage>
</organism>